<feature type="transmembrane region" description="Helical" evidence="1">
    <location>
        <begin position="102"/>
        <end position="124"/>
    </location>
</feature>
<feature type="transmembrane region" description="Helical" evidence="1">
    <location>
        <begin position="336"/>
        <end position="359"/>
    </location>
</feature>
<dbReference type="EMBL" id="BDOQ01000006">
    <property type="protein sequence ID" value="GBG14013.1"/>
    <property type="molecule type" value="Genomic_DNA"/>
</dbReference>
<feature type="transmembrane region" description="Helical" evidence="1">
    <location>
        <begin position="309"/>
        <end position="330"/>
    </location>
</feature>
<keyword evidence="1" id="KW-0812">Transmembrane</keyword>
<proteinExistence type="predicted"/>
<sequence>MDTLGTFYPPLATVPSKSVADPMRSKAAQLLYLLVMLWGASIVWLSPHPPMVDLPQHAGQVVLLRDLLFGNSPWSDMFRINLLTPYLIGYGIALPLSMVMPIAAALKLMLSLAYIAFVLVCIMLRRHFGGDARLDWLFLVPFFGFAFKWGFFTFLISTPLGLLFIYLADRYAVEKTRRMGWAVLATGTVLLLSHGLVFLFGMIVGVALFFGRKSYLQGWKLLAPYAGLFGLCVVYFLVNQQVNQGMQTYLMGTFSWSLGISRPWKALMYSVGPNSKDGYITIKVVGVALLFLLPWVLGLRISWEEKIRCVPFAIAMLVFSLTPDFAWNTAFLYQRFAIYVLPTYALMFTGQPMPAHLQLAKPNNVWARRIDWIFSTLRPYAILLALFGSGLVLAVNSMTFWQFRKESSDFDQLISQLQPRQRAAAIVLDQRSDVDRNDKIYAHYPLWYQAEDDGLVDFNFAWFPPQIVRYRPDRLPGIKPGFDWFPHTFSWKLMHGERYDYFFVRHLYSIPGRLFMGAPCPPQLVKTSGFWSVYKPGSCQPH</sequence>
<keyword evidence="1" id="KW-1133">Transmembrane helix</keyword>
<name>A0A2R5FAT3_9PROT</name>
<gene>
    <name evidence="2" type="ORF">NMK_1569</name>
</gene>
<dbReference type="Proteomes" id="UP000245081">
    <property type="component" value="Unassembled WGS sequence"/>
</dbReference>
<reference evidence="2 3" key="1">
    <citation type="journal article" date="2018" name="Environ. Microbiol.">
        <title>Isolation and genomic characterization of Novimethylophilus kurashikiensis gen. nov. sp. nov., a new lanthanide-dependent methylotrophic species of Methylophilaceae.</title>
        <authorList>
            <person name="Lv H."/>
            <person name="Sahin N."/>
            <person name="Tani A."/>
        </authorList>
    </citation>
    <scope>NUCLEOTIDE SEQUENCE [LARGE SCALE GENOMIC DNA]</scope>
    <source>
        <strain evidence="2 3">La2-4</strain>
    </source>
</reference>
<feature type="transmembrane region" description="Helical" evidence="1">
    <location>
        <begin position="30"/>
        <end position="47"/>
    </location>
</feature>
<evidence type="ECO:0000313" key="3">
    <source>
        <dbReference type="Proteomes" id="UP000245081"/>
    </source>
</evidence>
<feature type="transmembrane region" description="Helical" evidence="1">
    <location>
        <begin position="179"/>
        <end position="209"/>
    </location>
</feature>
<keyword evidence="1" id="KW-0472">Membrane</keyword>
<organism evidence="2 3">
    <name type="scientific">Novimethylophilus kurashikiensis</name>
    <dbReference type="NCBI Taxonomy" id="1825523"/>
    <lineage>
        <taxon>Bacteria</taxon>
        <taxon>Pseudomonadati</taxon>
        <taxon>Pseudomonadota</taxon>
        <taxon>Betaproteobacteria</taxon>
        <taxon>Nitrosomonadales</taxon>
        <taxon>Methylophilaceae</taxon>
        <taxon>Novimethylophilus</taxon>
    </lineage>
</organism>
<feature type="transmembrane region" description="Helical" evidence="1">
    <location>
        <begin position="380"/>
        <end position="403"/>
    </location>
</feature>
<dbReference type="RefSeq" id="WP_109015223.1">
    <property type="nucleotide sequence ID" value="NZ_BDOQ01000006.1"/>
</dbReference>
<protein>
    <submittedName>
        <fullName evidence="2">Lauroyl acyltransferase</fullName>
    </submittedName>
</protein>
<dbReference type="GO" id="GO:0016746">
    <property type="term" value="F:acyltransferase activity"/>
    <property type="evidence" value="ECO:0007669"/>
    <property type="project" value="UniProtKB-KW"/>
</dbReference>
<accession>A0A2R5FAT3</accession>
<dbReference type="AlphaFoldDB" id="A0A2R5FAT3"/>
<feature type="transmembrane region" description="Helical" evidence="1">
    <location>
        <begin position="221"/>
        <end position="238"/>
    </location>
</feature>
<keyword evidence="2" id="KW-0012">Acyltransferase</keyword>
<keyword evidence="2" id="KW-0808">Transferase</keyword>
<dbReference type="OrthoDB" id="9049811at2"/>
<keyword evidence="3" id="KW-1185">Reference proteome</keyword>
<feature type="transmembrane region" description="Helical" evidence="1">
    <location>
        <begin position="136"/>
        <end position="167"/>
    </location>
</feature>
<evidence type="ECO:0000256" key="1">
    <source>
        <dbReference type="SAM" id="Phobius"/>
    </source>
</evidence>
<feature type="transmembrane region" description="Helical" evidence="1">
    <location>
        <begin position="278"/>
        <end position="297"/>
    </location>
</feature>
<comment type="caution">
    <text evidence="2">The sequence shown here is derived from an EMBL/GenBank/DDBJ whole genome shotgun (WGS) entry which is preliminary data.</text>
</comment>
<evidence type="ECO:0000313" key="2">
    <source>
        <dbReference type="EMBL" id="GBG14013.1"/>
    </source>
</evidence>